<dbReference type="AlphaFoldDB" id="T0JUK3"/>
<name>T0JUK3_COLGC</name>
<reference evidence="2" key="1">
    <citation type="journal article" date="2013" name="Mol. Plant Microbe Interact.">
        <title>Global aspects of pacC regulation of pathogenicity genes in Colletotrichum gloeosporioides as revealed by transcriptome analysis.</title>
        <authorList>
            <person name="Alkan N."/>
            <person name="Meng X."/>
            <person name="Friedlander G."/>
            <person name="Reuveni E."/>
            <person name="Sukno S."/>
            <person name="Sherman A."/>
            <person name="Thon M."/>
            <person name="Fluhr R."/>
            <person name="Prusky D."/>
        </authorList>
    </citation>
    <scope>NUCLEOTIDE SEQUENCE [LARGE SCALE GENOMIC DNA]</scope>
    <source>
        <strain evidence="2">Cg-14</strain>
    </source>
</reference>
<dbReference type="Proteomes" id="UP000015530">
    <property type="component" value="Unassembled WGS sequence"/>
</dbReference>
<dbReference type="EMBL" id="AMYD01003307">
    <property type="protein sequence ID" value="EQB46632.1"/>
    <property type="molecule type" value="Genomic_DNA"/>
</dbReference>
<gene>
    <name evidence="1" type="ORF">CGLO_14303</name>
</gene>
<evidence type="ECO:0000313" key="1">
    <source>
        <dbReference type="EMBL" id="EQB46632.1"/>
    </source>
</evidence>
<protein>
    <submittedName>
        <fullName evidence="1">Uncharacterized protein</fullName>
    </submittedName>
</protein>
<organism evidence="1 2">
    <name type="scientific">Colletotrichum gloeosporioides (strain Cg-14)</name>
    <name type="common">Anthracnose fungus</name>
    <name type="synonym">Glomerella cingulata</name>
    <dbReference type="NCBI Taxonomy" id="1237896"/>
    <lineage>
        <taxon>Eukaryota</taxon>
        <taxon>Fungi</taxon>
        <taxon>Dikarya</taxon>
        <taxon>Ascomycota</taxon>
        <taxon>Pezizomycotina</taxon>
        <taxon>Sordariomycetes</taxon>
        <taxon>Hypocreomycetidae</taxon>
        <taxon>Glomerellales</taxon>
        <taxon>Glomerellaceae</taxon>
        <taxon>Colletotrichum</taxon>
        <taxon>Colletotrichum gloeosporioides species complex</taxon>
    </lineage>
</organism>
<comment type="caution">
    <text evidence="1">The sequence shown here is derived from an EMBL/GenBank/DDBJ whole genome shotgun (WGS) entry which is preliminary data.</text>
</comment>
<accession>T0JUK3</accession>
<dbReference type="HOGENOM" id="CLU_3359635_0_0_1"/>
<evidence type="ECO:0000313" key="2">
    <source>
        <dbReference type="Proteomes" id="UP000015530"/>
    </source>
</evidence>
<sequence>MKGGSPLATIKDVAKAAQVYENPRDASDAGVELLSQ</sequence>
<proteinExistence type="predicted"/>